<feature type="domain" description="Pilus formation protein N-terminal" evidence="2">
    <location>
        <begin position="78"/>
        <end position="147"/>
    </location>
</feature>
<gene>
    <name evidence="3" type="ORF">J2R99_001038</name>
</gene>
<keyword evidence="1" id="KW-0472">Membrane</keyword>
<comment type="caution">
    <text evidence="3">The sequence shown here is derived from an EMBL/GenBank/DDBJ whole genome shotgun (WGS) entry which is preliminary data.</text>
</comment>
<dbReference type="EMBL" id="JAUSUK010000001">
    <property type="protein sequence ID" value="MDQ0325189.1"/>
    <property type="molecule type" value="Genomic_DNA"/>
</dbReference>
<dbReference type="RefSeq" id="WP_307153410.1">
    <property type="nucleotide sequence ID" value="NZ_JAUSUK010000001.1"/>
</dbReference>
<dbReference type="InterPro" id="IPR032789">
    <property type="entry name" value="T2SS-T3SS_pil_N"/>
</dbReference>
<keyword evidence="1" id="KW-1133">Transmembrane helix</keyword>
<evidence type="ECO:0000313" key="4">
    <source>
        <dbReference type="Proteomes" id="UP001230253"/>
    </source>
</evidence>
<dbReference type="Pfam" id="PF13629">
    <property type="entry name" value="T2SS-T3SS_pil_N"/>
    <property type="match status" value="1"/>
</dbReference>
<reference evidence="3 4" key="1">
    <citation type="submission" date="2023-07" db="EMBL/GenBank/DDBJ databases">
        <title>Genomic Encyclopedia of Type Strains, Phase IV (KMG-IV): sequencing the most valuable type-strain genomes for metagenomic binning, comparative biology and taxonomic classification.</title>
        <authorList>
            <person name="Goeker M."/>
        </authorList>
    </citation>
    <scope>NUCLEOTIDE SEQUENCE [LARGE SCALE GENOMIC DNA]</scope>
    <source>
        <strain evidence="3 4">DSM 11549</strain>
    </source>
</reference>
<protein>
    <submittedName>
        <fullName evidence="3">Flp pilus assembly secretin CpaC</fullName>
    </submittedName>
</protein>
<feature type="transmembrane region" description="Helical" evidence="1">
    <location>
        <begin position="56"/>
        <end position="76"/>
    </location>
</feature>
<dbReference type="Proteomes" id="UP001230253">
    <property type="component" value="Unassembled WGS sequence"/>
</dbReference>
<accession>A0ABU0C3W1</accession>
<evidence type="ECO:0000313" key="3">
    <source>
        <dbReference type="EMBL" id="MDQ0325189.1"/>
    </source>
</evidence>
<organism evidence="3 4">
    <name type="scientific">Rhodopseudomonas julia</name>
    <dbReference type="NCBI Taxonomy" id="200617"/>
    <lineage>
        <taxon>Bacteria</taxon>
        <taxon>Pseudomonadati</taxon>
        <taxon>Pseudomonadota</taxon>
        <taxon>Alphaproteobacteria</taxon>
        <taxon>Hyphomicrobiales</taxon>
        <taxon>Nitrobacteraceae</taxon>
        <taxon>Rhodopseudomonas</taxon>
    </lineage>
</organism>
<name>A0ABU0C3W1_9BRAD</name>
<keyword evidence="1" id="KW-0812">Transmembrane</keyword>
<sequence length="202" mass="21930">MFSKQFLAMRLIPPDSQAPLHEVVCTSFTLLTYCADELSKDDLMQGVRTRTNRVPFARILAGLLPLVLLVAMTLPVRAETIALTIDFAKVMKLDKPVSTIVIGNPGIADATVEDEQTLVLTGKAAGTTNLIALDQDGQEVANATLQVVSNDRQLTTIFYGSNRQTLSCSPICEKVISVGDAATNFEQASSQIQQRQSFSRGR</sequence>
<evidence type="ECO:0000259" key="2">
    <source>
        <dbReference type="Pfam" id="PF13629"/>
    </source>
</evidence>
<proteinExistence type="predicted"/>
<keyword evidence="4" id="KW-1185">Reference proteome</keyword>
<evidence type="ECO:0000256" key="1">
    <source>
        <dbReference type="SAM" id="Phobius"/>
    </source>
</evidence>